<feature type="transmembrane region" description="Helical" evidence="5">
    <location>
        <begin position="1099"/>
        <end position="1121"/>
    </location>
</feature>
<dbReference type="EMBL" id="WJQU01000002">
    <property type="protein sequence ID" value="KAJ6644322.1"/>
    <property type="molecule type" value="Genomic_DNA"/>
</dbReference>
<dbReference type="PANTHER" id="PTHR47767">
    <property type="entry name" value="ADHESION G PROTEIN-COUPLED RECEPTOR G7"/>
    <property type="match status" value="1"/>
</dbReference>
<sequence>MACLLVLWILFASLVSIVSCEDCETVKCVAEISGNFFWSPQCLPSDELIVSRQHRCLDKYKHYVTRTCSDSGWVPQLSDVRCLYFIDENDVRTTCPPDYKTLPGVIDNIKVCVRILFDQSWENVRENVCLSSGSSLTIDKIDEETHYAIGSLLSAYGSSMNFWFPARNIWEEKLKDVKVFTGEMEYTFQWMLADKFGQNVNLHIIPLHYDFSPCVISFFQTAVFNVDLYSIQCDDAYFRSHMCSILCLYDQEQPTLLPLSCPDGYKTTRYAHYQNVCIKIHKFVEPIRRDLLSDEYVKQNICEKIFHIDSGFALHIFQELSLGEELTDSDRCLFGIIPDRVIVTQEDWTKLNMADVEFINWSFEATIKPETAQHILVAKANGEWIWEDGVVTCAICFIPNDIHEPRIGLSRDTDGNLVVAVEHWNYLWKNDDLSNGISCFSFTIESKRVESLELTPMEGNLMRKSYTLQMNGLGKYWCVGIEMRSFRTIEAEFLWHFPMRYAITASNSTTNLESPIEEQFYDFLKDSLDANLFQVVEVSLQVTFSQSLYLFHVAIIPTTEDFSGFEENLIQLNVRMLFAYYIRQELSRIGLPDNNSTPEPSFYFLSLNSTEFCLPASISQLDEINFSGAHIGRFVTSNELCLLPESGLPATKHCVGDGLYGGIWMDQPEHISCDNSLTSPSTKKLHNLSQLQMSSEDMEPVVYQLEEIISHSNHSSLIPTDIFYVSQIFLGIQHAENSFISDDVKRILRIYNQLLMVNGSVMYASSKLNSTNVLLDSVDVIVSDFAAYTNFNASSNGILKFAFDEAMLSTFIFNPEETNLTGIAVIERSSGVSIEFLNKNDGVKDIINIPNLKLASYVPTQLFTHLNSPLIVVSLFNSDVLFQSYHSSNPIQLINSSGSIISMVLVGVNGNLPLKLPIFFKRSSEGNVCGFWSFSSAEDGWATNGCLFNKEFIKSDIVLCECMHLTHYAYLFYGGTPIDLTHFERLQLITTVACSISLVGLCGIYLSAVLFKSWRIKPSTKFLLQISFALTIQLTIILFINTEANVMVFVASGKSVTCIALGVMLHYVVLVSFMWMLIIGVLQYMRYVAVFHDLHSERILLISSLAAWGLPMVPVVMVVVADAQCYIPSTDSYNICYPTGYSLYFGLMAPIVIITAANLVIFVLIIKSLTNNVAVGKETRAILLSKIRLWIFLFFLLGLPWIFAFLSAASAGLLFTYLFCATATLQGFILFFYFVILDPYVRGLWIGMCRKKING</sequence>
<dbReference type="GO" id="GO:0004930">
    <property type="term" value="F:G protein-coupled receptor activity"/>
    <property type="evidence" value="ECO:0007669"/>
    <property type="project" value="InterPro"/>
</dbReference>
<protein>
    <submittedName>
        <fullName evidence="8">Adhesion G-protein coupled receptor G4</fullName>
    </submittedName>
</protein>
<keyword evidence="3 5" id="KW-1133">Transmembrane helix</keyword>
<dbReference type="CDD" id="cd15040">
    <property type="entry name" value="7tmB2_Adhesion"/>
    <property type="match status" value="1"/>
</dbReference>
<keyword evidence="9" id="KW-1185">Reference proteome</keyword>
<dbReference type="PRINTS" id="PR00249">
    <property type="entry name" value="GPCRSECRETIN"/>
</dbReference>
<dbReference type="PANTHER" id="PTHR47767:SF1">
    <property type="entry name" value="ADHESION G PROTEIN-COUPLED RECEPTOR G7"/>
    <property type="match status" value="1"/>
</dbReference>
<keyword evidence="2 5" id="KW-0812">Transmembrane</keyword>
<feature type="transmembrane region" description="Helical" evidence="5">
    <location>
        <begin position="988"/>
        <end position="1010"/>
    </location>
</feature>
<evidence type="ECO:0000256" key="4">
    <source>
        <dbReference type="ARBA" id="ARBA00023136"/>
    </source>
</evidence>
<dbReference type="Proteomes" id="UP001151699">
    <property type="component" value="Chromosome B"/>
</dbReference>
<evidence type="ECO:0000313" key="9">
    <source>
        <dbReference type="Proteomes" id="UP001151699"/>
    </source>
</evidence>
<dbReference type="InterPro" id="IPR000832">
    <property type="entry name" value="GPCR_2_secretin-like"/>
</dbReference>
<feature type="transmembrane region" description="Helical" evidence="5">
    <location>
        <begin position="1141"/>
        <end position="1166"/>
    </location>
</feature>
<keyword evidence="4 5" id="KW-0472">Membrane</keyword>
<dbReference type="InterPro" id="IPR000203">
    <property type="entry name" value="GPS"/>
</dbReference>
<dbReference type="Pfam" id="PF01825">
    <property type="entry name" value="GPS"/>
    <property type="match status" value="1"/>
</dbReference>
<keyword evidence="6" id="KW-0732">Signal</keyword>
<dbReference type="GO" id="GO:0016020">
    <property type="term" value="C:membrane"/>
    <property type="evidence" value="ECO:0007669"/>
    <property type="project" value="UniProtKB-SubCell"/>
</dbReference>
<dbReference type="GO" id="GO:0007166">
    <property type="term" value="P:cell surface receptor signaling pathway"/>
    <property type="evidence" value="ECO:0007669"/>
    <property type="project" value="InterPro"/>
</dbReference>
<keyword evidence="8" id="KW-0675">Receptor</keyword>
<evidence type="ECO:0000256" key="1">
    <source>
        <dbReference type="ARBA" id="ARBA00004141"/>
    </source>
</evidence>
<evidence type="ECO:0000256" key="2">
    <source>
        <dbReference type="ARBA" id="ARBA00022692"/>
    </source>
</evidence>
<feature type="transmembrane region" description="Helical" evidence="5">
    <location>
        <begin position="1214"/>
        <end position="1236"/>
    </location>
</feature>
<feature type="transmembrane region" description="Helical" evidence="5">
    <location>
        <begin position="1022"/>
        <end position="1040"/>
    </location>
</feature>
<dbReference type="AlphaFoldDB" id="A0A9Q0S3T1"/>
<organism evidence="8 9">
    <name type="scientific">Pseudolycoriella hygida</name>
    <dbReference type="NCBI Taxonomy" id="35572"/>
    <lineage>
        <taxon>Eukaryota</taxon>
        <taxon>Metazoa</taxon>
        <taxon>Ecdysozoa</taxon>
        <taxon>Arthropoda</taxon>
        <taxon>Hexapoda</taxon>
        <taxon>Insecta</taxon>
        <taxon>Pterygota</taxon>
        <taxon>Neoptera</taxon>
        <taxon>Endopterygota</taxon>
        <taxon>Diptera</taxon>
        <taxon>Nematocera</taxon>
        <taxon>Sciaroidea</taxon>
        <taxon>Sciaridae</taxon>
        <taxon>Pseudolycoriella</taxon>
    </lineage>
</organism>
<dbReference type="InterPro" id="IPR046338">
    <property type="entry name" value="GAIN_dom_sf"/>
</dbReference>
<gene>
    <name evidence="8" type="primary">Adgrg4_0</name>
    <name evidence="8" type="ORF">Bhyg_09289</name>
</gene>
<dbReference type="OrthoDB" id="10037534at2759"/>
<feature type="chain" id="PRO_5040397565" evidence="6">
    <location>
        <begin position="21"/>
        <end position="1255"/>
    </location>
</feature>
<feature type="transmembrane region" description="Helical" evidence="5">
    <location>
        <begin position="1187"/>
        <end position="1208"/>
    </location>
</feature>
<dbReference type="PROSITE" id="PS50261">
    <property type="entry name" value="G_PROTEIN_RECEP_F2_4"/>
    <property type="match status" value="1"/>
</dbReference>
<evidence type="ECO:0000313" key="8">
    <source>
        <dbReference type="EMBL" id="KAJ6644322.1"/>
    </source>
</evidence>
<accession>A0A9Q0S3T1</accession>
<dbReference type="Gene3D" id="2.60.220.50">
    <property type="match status" value="1"/>
</dbReference>
<dbReference type="Gene3D" id="1.20.1070.10">
    <property type="entry name" value="Rhodopsin 7-helix transmembrane proteins"/>
    <property type="match status" value="1"/>
</dbReference>
<evidence type="ECO:0000256" key="5">
    <source>
        <dbReference type="SAM" id="Phobius"/>
    </source>
</evidence>
<feature type="domain" description="G-protein coupled receptors family 2 profile 2" evidence="7">
    <location>
        <begin position="986"/>
        <end position="1238"/>
    </location>
</feature>
<feature type="transmembrane region" description="Helical" evidence="5">
    <location>
        <begin position="1060"/>
        <end position="1087"/>
    </location>
</feature>
<comment type="caution">
    <text evidence="8">The sequence shown here is derived from an EMBL/GenBank/DDBJ whole genome shotgun (WGS) entry which is preliminary data.</text>
</comment>
<reference evidence="8" key="1">
    <citation type="submission" date="2022-07" db="EMBL/GenBank/DDBJ databases">
        <authorList>
            <person name="Trinca V."/>
            <person name="Uliana J.V.C."/>
            <person name="Torres T.T."/>
            <person name="Ward R.J."/>
            <person name="Monesi N."/>
        </authorList>
    </citation>
    <scope>NUCLEOTIDE SEQUENCE</scope>
    <source>
        <strain evidence="8">HSMRA1968</strain>
        <tissue evidence="8">Whole embryos</tissue>
    </source>
</reference>
<comment type="subcellular location">
    <subcellularLocation>
        <location evidence="1">Membrane</location>
        <topology evidence="1">Multi-pass membrane protein</topology>
    </subcellularLocation>
</comment>
<dbReference type="InterPro" id="IPR017981">
    <property type="entry name" value="GPCR_2-like_7TM"/>
</dbReference>
<feature type="signal peptide" evidence="6">
    <location>
        <begin position="1"/>
        <end position="20"/>
    </location>
</feature>
<dbReference type="InterPro" id="IPR053066">
    <property type="entry name" value="ADGR_G7"/>
</dbReference>
<dbReference type="Pfam" id="PF00002">
    <property type="entry name" value="7tm_2"/>
    <property type="match status" value="1"/>
</dbReference>
<evidence type="ECO:0000256" key="6">
    <source>
        <dbReference type="SAM" id="SignalP"/>
    </source>
</evidence>
<evidence type="ECO:0000256" key="3">
    <source>
        <dbReference type="ARBA" id="ARBA00022989"/>
    </source>
</evidence>
<name>A0A9Q0S3T1_9DIPT</name>
<proteinExistence type="predicted"/>
<evidence type="ECO:0000259" key="7">
    <source>
        <dbReference type="PROSITE" id="PS50261"/>
    </source>
</evidence>